<feature type="domain" description="DUF6249" evidence="2">
    <location>
        <begin position="1"/>
        <end position="102"/>
    </location>
</feature>
<dbReference type="InterPro" id="IPR046216">
    <property type="entry name" value="DUF6249"/>
</dbReference>
<dbReference type="Pfam" id="PF19762">
    <property type="entry name" value="DUF6249"/>
    <property type="match status" value="1"/>
</dbReference>
<dbReference type="AlphaFoldDB" id="A0A2A5WE00"/>
<proteinExistence type="predicted"/>
<protein>
    <recommendedName>
        <fullName evidence="2">DUF6249 domain-containing protein</fullName>
    </recommendedName>
</protein>
<dbReference type="Proteomes" id="UP000219329">
    <property type="component" value="Unassembled WGS sequence"/>
</dbReference>
<feature type="transmembrane region" description="Helical" evidence="1">
    <location>
        <begin position="81"/>
        <end position="101"/>
    </location>
</feature>
<evidence type="ECO:0000256" key="1">
    <source>
        <dbReference type="SAM" id="Phobius"/>
    </source>
</evidence>
<keyword evidence="1" id="KW-1133">Transmembrane helix</keyword>
<keyword evidence="1" id="KW-0472">Membrane</keyword>
<gene>
    <name evidence="3" type="ORF">CNF02_05070</name>
</gene>
<name>A0A2A5WE00_9GAMM</name>
<keyword evidence="1" id="KW-0812">Transmembrane</keyword>
<feature type="transmembrane region" description="Helical" evidence="1">
    <location>
        <begin position="55"/>
        <end position="75"/>
    </location>
</feature>
<reference evidence="3 4" key="1">
    <citation type="submission" date="2017-08" db="EMBL/GenBank/DDBJ databases">
        <title>Fine stratification of microbial communities through a metagenomic profile of the photic zone.</title>
        <authorList>
            <person name="Haro-Moreno J.M."/>
            <person name="Lopez-Perez M."/>
            <person name="De La Torre J."/>
            <person name="Picazo A."/>
            <person name="Camacho A."/>
            <person name="Rodriguez-Valera F."/>
        </authorList>
    </citation>
    <scope>NUCLEOTIDE SEQUENCE [LARGE SCALE GENOMIC DNA]</scope>
    <source>
        <strain evidence="3">MED-G28</strain>
    </source>
</reference>
<evidence type="ECO:0000313" key="4">
    <source>
        <dbReference type="Proteomes" id="UP000219329"/>
    </source>
</evidence>
<evidence type="ECO:0000313" key="3">
    <source>
        <dbReference type="EMBL" id="PDH34366.1"/>
    </source>
</evidence>
<sequence>MPVLIVLIISYFENRTTEQFHSTLQELIKSGQEVSSELLQSIPGYKKQNVKRDDIRTGTITIGAGFGIGIFGQFGVAETSLVAIGLMVLSTGFAYLAYGIYDKGKKVNDVS</sequence>
<organism evidence="3 4">
    <name type="scientific">OM182 bacterium MED-G28</name>
    <dbReference type="NCBI Taxonomy" id="1986256"/>
    <lineage>
        <taxon>Bacteria</taxon>
        <taxon>Pseudomonadati</taxon>
        <taxon>Pseudomonadota</taxon>
        <taxon>Gammaproteobacteria</taxon>
        <taxon>OMG group</taxon>
        <taxon>OM182 clade</taxon>
    </lineage>
</organism>
<evidence type="ECO:0000259" key="2">
    <source>
        <dbReference type="Pfam" id="PF19762"/>
    </source>
</evidence>
<accession>A0A2A5WE00</accession>
<comment type="caution">
    <text evidence="3">The sequence shown here is derived from an EMBL/GenBank/DDBJ whole genome shotgun (WGS) entry which is preliminary data.</text>
</comment>
<dbReference type="EMBL" id="NTJZ01000004">
    <property type="protein sequence ID" value="PDH34366.1"/>
    <property type="molecule type" value="Genomic_DNA"/>
</dbReference>